<dbReference type="AlphaFoldDB" id="A0A5M3WBA0"/>
<dbReference type="PANTHER" id="PTHR42794:SF2">
    <property type="entry name" value="ABC TRANSPORTER ATP-BINDING PROTEIN"/>
    <property type="match status" value="1"/>
</dbReference>
<dbReference type="SUPFAM" id="SSF52540">
    <property type="entry name" value="P-loop containing nucleoside triphosphate hydrolases"/>
    <property type="match status" value="1"/>
</dbReference>
<evidence type="ECO:0000256" key="3">
    <source>
        <dbReference type="ARBA" id="ARBA00022840"/>
    </source>
</evidence>
<keyword evidence="6" id="KW-1185">Reference proteome</keyword>
<evidence type="ECO:0000256" key="2">
    <source>
        <dbReference type="ARBA" id="ARBA00022741"/>
    </source>
</evidence>
<dbReference type="InterPro" id="IPR027417">
    <property type="entry name" value="P-loop_NTPase"/>
</dbReference>
<evidence type="ECO:0000256" key="1">
    <source>
        <dbReference type="ARBA" id="ARBA00022448"/>
    </source>
</evidence>
<dbReference type="GO" id="GO:0016887">
    <property type="term" value="F:ATP hydrolysis activity"/>
    <property type="evidence" value="ECO:0007669"/>
    <property type="project" value="InterPro"/>
</dbReference>
<dbReference type="RefSeq" id="WP_155341328.1">
    <property type="nucleotide sequence ID" value="NZ_BAAABN010000058.1"/>
</dbReference>
<dbReference type="Pfam" id="PF00005">
    <property type="entry name" value="ABC_tran"/>
    <property type="match status" value="1"/>
</dbReference>
<dbReference type="InterPro" id="IPR003439">
    <property type="entry name" value="ABC_transporter-like_ATP-bd"/>
</dbReference>
<dbReference type="InterPro" id="IPR003593">
    <property type="entry name" value="AAA+_ATPase"/>
</dbReference>
<keyword evidence="3 5" id="KW-0067">ATP-binding</keyword>
<sequence length="255" mass="27595">MRVQLSGVHVEIGGVSGVDLDVEPGELVGLIGPNGSGKSTLLRTLYRARRPDAGTVRVDDDDVWRALSARRSAQRTAVVAQHSADGFDFTAAELVATGRTPHRSTPAADREIIARALARVGMHDRADRRYVTLSGGERQRVLLARALAQQGEVLVLDEPTNHLDIAAQLELLELVRELKITTLAALHDLNLATAYCDRLYVLSAGRVVAHGPPIDVLTPALLAEVFGVRAHLGVNPLTGRPNLTFAPRQEIRELQ</sequence>
<comment type="caution">
    <text evidence="5">The sequence shown here is derived from an EMBL/GenBank/DDBJ whole genome shotgun (WGS) entry which is preliminary data.</text>
</comment>
<organism evidence="5 6">
    <name type="scientific">Acrocarpospora corrugata</name>
    <dbReference type="NCBI Taxonomy" id="35763"/>
    <lineage>
        <taxon>Bacteria</taxon>
        <taxon>Bacillati</taxon>
        <taxon>Actinomycetota</taxon>
        <taxon>Actinomycetes</taxon>
        <taxon>Streptosporangiales</taxon>
        <taxon>Streptosporangiaceae</taxon>
        <taxon>Acrocarpospora</taxon>
    </lineage>
</organism>
<dbReference type="PROSITE" id="PS50893">
    <property type="entry name" value="ABC_TRANSPORTER_2"/>
    <property type="match status" value="1"/>
</dbReference>
<dbReference type="CDD" id="cd03214">
    <property type="entry name" value="ABC_Iron-Siderophores_B12_Hemin"/>
    <property type="match status" value="1"/>
</dbReference>
<reference evidence="5 6" key="1">
    <citation type="submission" date="2019-10" db="EMBL/GenBank/DDBJ databases">
        <title>Whole genome shotgun sequence of Acrocarpospora corrugata NBRC 13972.</title>
        <authorList>
            <person name="Ichikawa N."/>
            <person name="Kimura A."/>
            <person name="Kitahashi Y."/>
            <person name="Komaki H."/>
            <person name="Oguchi A."/>
        </authorList>
    </citation>
    <scope>NUCLEOTIDE SEQUENCE [LARGE SCALE GENOMIC DNA]</scope>
    <source>
        <strain evidence="5 6">NBRC 13972</strain>
    </source>
</reference>
<dbReference type="Proteomes" id="UP000334990">
    <property type="component" value="Unassembled WGS sequence"/>
</dbReference>
<dbReference type="InterPro" id="IPR017871">
    <property type="entry name" value="ABC_transporter-like_CS"/>
</dbReference>
<dbReference type="SMART" id="SM00382">
    <property type="entry name" value="AAA"/>
    <property type="match status" value="1"/>
</dbReference>
<dbReference type="OrthoDB" id="3475572at2"/>
<dbReference type="PANTHER" id="PTHR42794">
    <property type="entry name" value="HEMIN IMPORT ATP-BINDING PROTEIN HMUV"/>
    <property type="match status" value="1"/>
</dbReference>
<gene>
    <name evidence="5" type="ORF">Acor_73800</name>
</gene>
<dbReference type="FunFam" id="3.40.50.300:FF:000134">
    <property type="entry name" value="Iron-enterobactin ABC transporter ATP-binding protein"/>
    <property type="match status" value="1"/>
</dbReference>
<dbReference type="GO" id="GO:0005524">
    <property type="term" value="F:ATP binding"/>
    <property type="evidence" value="ECO:0007669"/>
    <property type="project" value="UniProtKB-KW"/>
</dbReference>
<keyword evidence="2" id="KW-0547">Nucleotide-binding</keyword>
<evidence type="ECO:0000259" key="4">
    <source>
        <dbReference type="PROSITE" id="PS50893"/>
    </source>
</evidence>
<keyword evidence="1" id="KW-0813">Transport</keyword>
<dbReference type="Gene3D" id="3.40.50.300">
    <property type="entry name" value="P-loop containing nucleotide triphosphate hydrolases"/>
    <property type="match status" value="1"/>
</dbReference>
<accession>A0A5M3WBA0</accession>
<dbReference type="PROSITE" id="PS00211">
    <property type="entry name" value="ABC_TRANSPORTER_1"/>
    <property type="match status" value="1"/>
</dbReference>
<name>A0A5M3WBA0_9ACTN</name>
<feature type="domain" description="ABC transporter" evidence="4">
    <location>
        <begin position="3"/>
        <end position="229"/>
    </location>
</feature>
<protein>
    <submittedName>
        <fullName evidence="5">ABC transporter ATP-binding protein</fullName>
    </submittedName>
</protein>
<evidence type="ECO:0000313" key="5">
    <source>
        <dbReference type="EMBL" id="GES05312.1"/>
    </source>
</evidence>
<proteinExistence type="predicted"/>
<evidence type="ECO:0000313" key="6">
    <source>
        <dbReference type="Proteomes" id="UP000334990"/>
    </source>
</evidence>
<dbReference type="EMBL" id="BLAD01000097">
    <property type="protein sequence ID" value="GES05312.1"/>
    <property type="molecule type" value="Genomic_DNA"/>
</dbReference>